<feature type="compositionally biased region" description="Basic and acidic residues" evidence="2">
    <location>
        <begin position="1683"/>
        <end position="1712"/>
    </location>
</feature>
<dbReference type="RefSeq" id="WP_007050683.1">
    <property type="nucleotide sequence ID" value="NZ_DS560019.1"/>
</dbReference>
<dbReference type="eggNOG" id="COG4932">
    <property type="taxonomic scope" value="Bacteria"/>
</dbReference>
<sequence length="1750" mass="190109">MDEFKPKRSKISRKIIGMILTLVLMLCLFPSSNIFAADNAQASEIEYLTNQSGFAFNVRGMPGSFKTTYSDRGYISYLRITDSEVNNAAASSGTAINSLPNGVVKRNINGVTGFDLTQTLSFTNENRYVKIQYTLTNNTGKDKFVALGSGADIQIVNNDSAPIYRTDTGIRMAESTDASSRQFNFVCEKSYGVTDVDTLYYGPYGQYPANMFSGIKTTGSVLNIDSGMSFGWINRLIRDGETKTYSVLLGIGSSATPPQLMQDISAVCNGDKVDVEARFKDINENVEDAIYYVFDMDTENETPAEKLIEVDATGEVQTLKASIPKPSSWQVGEVHTVSVWVMNTPGAMSDIKTVRVVVEGDDEVREAEEYYLSFNGGQGAVGTAPSSIKAYEQDYVTLPNNTFTKENCTFGGWKDSEGNIYPAGTKFKMPSSDTTLTAYWVEGTENAMYTVEYYKQNVKDDNYTLAESKSFEGTVGETVTAPEKTYTGFDENTTTALRKESGEVASGLRLKRYYDRKMMNVTFNGNGGNASQASASVRYGGMLEMPTATRQYYAFQGWYDSLNNQEAKLYNNLSPITSDLTLYASWDAALDFTTPKVSGTYGAAISNVTLVPSNAASSDAPNVKFEIVSGSLPEGLEMSETGVISGTPKIATNGDINIQVKCTDLDTNLTKTKQVTINIAKKELTVTGIDITTAPTKVYDGTNTISKASLDAVSVTEVSGLLAEDQISASSVKSAKSTGLTIKATAGTYDNKNAGENKNYTITKFSLSGDKAANYTIAPYIAGNNGVITKRDITIKPTPDSMDRNDAVPAFGVKITNGSLGKGDTIADLGTPVFECKNDAGVSPSTGGEIGDFVLKITSINNQSSNYNITLEEVAFRVRDKHTVTTSKAGDGVITATKAYDEDSTAIITWEPKDNYRVKRVIVDGEVRDDLLHAGQITFAGIREDHTVFVEFTREELPPVNQYYSIDTVKKGGDGNCSITSGCTVKKGDNKTISWNAGGEYKVSKVTIDGVVQNNPDENGGSITFNSISSNHDVQVVFEKKSAPAPKEDFYTITTSYEGEGSIDPSKTVKKGSACTISWKPAGGWYVDKVIIDGVEKEGLRKGEFENITADHTIKVIFAKDTPTGGNPDPDNPDVDNPDIDTPDNPDIDNPDDNPTTDVTQTYRVNTQIKNGVGDISPSVTVNKGEDYTVSWHIETGYEIDSVEVKMGNVLKPNLVNGNKVILTNITDDYDIIVTLKPVDTSADPDNNKESFDIITGIKGGEGTITPSALDVEKGTSHKVEWSVEADYTVQSVIVDGVARDELRNENSEYNINSVEASHSVYVFLSKENKNDGANDGEVVNPDGLLTVTTEIVGKGSITPSKIVEKGGNYKVEWAPADGYVLKEVYIDGNKSNLPVNFVDFNNILVNHSVKVVFVKDDEAHLDYIPGEKYQISTGIVGGKGSISPSATLQKDDDYNVEWNIDEGYVVKSVIVDGVYREDLKNVQGSQDFNSIKANHSVYVYVETKDNSSNNKPANNLTVSTETVGKGSITPTAVKKKGNDHVVTWKPASGYVVKEVYVDGLKVNLSEDKIEFKDLASNHHVKVIFVKESEKDEIYQPSENDIKVETSIIGGKGTITGTATLKKGDDHTVKWTVEKGYQVKTIIVDGKERKDLLNSNSITFKDLSKNHKVQVVLMSDEEAAALEKENNKNNSGKKDNSSSKGTSKDRKNENKNNIDTPDTSDNSNAVIYGLIALIAVAGLGGTIFKIKRVN</sequence>
<evidence type="ECO:0000313" key="6">
    <source>
        <dbReference type="EMBL" id="EDS72213.1"/>
    </source>
</evidence>
<evidence type="ECO:0000313" key="7">
    <source>
        <dbReference type="Proteomes" id="UP000005178"/>
    </source>
</evidence>
<dbReference type="InterPro" id="IPR013378">
    <property type="entry name" value="InlB-like_B-rpt"/>
</dbReference>
<feature type="region of interest" description="Disordered" evidence="2">
    <location>
        <begin position="1120"/>
        <end position="1159"/>
    </location>
</feature>
<dbReference type="EMBL" id="ABIL02000006">
    <property type="protein sequence ID" value="EDS72213.1"/>
    <property type="molecule type" value="Genomic_DNA"/>
</dbReference>
<keyword evidence="3" id="KW-1133">Transmembrane helix</keyword>
<dbReference type="GeneID" id="98000960"/>
<dbReference type="STRING" id="445971.ANASTE_01923"/>
<organism evidence="6 7">
    <name type="scientific">Anaerofustis stercorihominis DSM 17244</name>
    <dbReference type="NCBI Taxonomy" id="445971"/>
    <lineage>
        <taxon>Bacteria</taxon>
        <taxon>Bacillati</taxon>
        <taxon>Bacillota</taxon>
        <taxon>Clostridia</taxon>
        <taxon>Eubacteriales</taxon>
        <taxon>Eubacteriaceae</taxon>
        <taxon>Anaerofustis</taxon>
    </lineage>
</organism>
<feature type="compositionally biased region" description="Acidic residues" evidence="2">
    <location>
        <begin position="1131"/>
        <end position="1152"/>
    </location>
</feature>
<keyword evidence="7" id="KW-1185">Reference proteome</keyword>
<feature type="chain" id="PRO_5002760963" evidence="4">
    <location>
        <begin position="37"/>
        <end position="1750"/>
    </location>
</feature>
<dbReference type="Proteomes" id="UP000005178">
    <property type="component" value="Unassembled WGS sequence"/>
</dbReference>
<dbReference type="OrthoDB" id="2744137at2"/>
<dbReference type="InterPro" id="IPR041248">
    <property type="entry name" value="YDG"/>
</dbReference>
<accession>B1C949</accession>
<reference evidence="6" key="1">
    <citation type="submission" date="2008-01" db="EMBL/GenBank/DDBJ databases">
        <authorList>
            <person name="Fulton L."/>
            <person name="Clifton S."/>
            <person name="Fulton B."/>
            <person name="Xu J."/>
            <person name="Minx P."/>
            <person name="Pepin K.H."/>
            <person name="Johnson M."/>
            <person name="Thiruvilangam P."/>
            <person name="Bhonagiri V."/>
            <person name="Nash W.E."/>
            <person name="Mardis E.R."/>
            <person name="Wilson R.K."/>
        </authorList>
    </citation>
    <scope>NUCLEOTIDE SEQUENCE [LARGE SCALE GENOMIC DNA]</scope>
    <source>
        <strain evidence="6">DSM 17244</strain>
    </source>
</reference>
<dbReference type="GO" id="GO:0030313">
    <property type="term" value="C:cell envelope"/>
    <property type="evidence" value="ECO:0007669"/>
    <property type="project" value="UniProtKB-SubCell"/>
</dbReference>
<dbReference type="eggNOG" id="COG4223">
    <property type="taxonomic scope" value="Bacteria"/>
</dbReference>
<dbReference type="eggNOG" id="COG2911">
    <property type="taxonomic scope" value="Bacteria"/>
</dbReference>
<evidence type="ECO:0000259" key="5">
    <source>
        <dbReference type="Pfam" id="PF18657"/>
    </source>
</evidence>
<evidence type="ECO:0000256" key="4">
    <source>
        <dbReference type="SAM" id="SignalP"/>
    </source>
</evidence>
<feature type="signal peptide" evidence="4">
    <location>
        <begin position="1"/>
        <end position="36"/>
    </location>
</feature>
<keyword evidence="3" id="KW-0812">Transmembrane</keyword>
<protein>
    <submittedName>
        <fullName evidence="6">Repeat protein</fullName>
    </submittedName>
</protein>
<evidence type="ECO:0000256" key="1">
    <source>
        <dbReference type="ARBA" id="ARBA00004196"/>
    </source>
</evidence>
<keyword evidence="3" id="KW-0472">Membrane</keyword>
<keyword evidence="4" id="KW-0732">Signal</keyword>
<gene>
    <name evidence="6" type="ORF">ANASTE_01923</name>
</gene>
<comment type="caution">
    <text evidence="6">The sequence shown here is derived from an EMBL/GenBank/DDBJ whole genome shotgun (WGS) entry which is preliminary data.</text>
</comment>
<comment type="subcellular location">
    <subcellularLocation>
        <location evidence="1">Cell envelope</location>
    </subcellularLocation>
</comment>
<dbReference type="HOGENOM" id="CLU_239414_0_0_9"/>
<dbReference type="Pfam" id="PF18657">
    <property type="entry name" value="YDG"/>
    <property type="match status" value="1"/>
</dbReference>
<dbReference type="Pfam" id="PF05345">
    <property type="entry name" value="He_PIG"/>
    <property type="match status" value="1"/>
</dbReference>
<dbReference type="Pfam" id="PF09479">
    <property type="entry name" value="Flg_new"/>
    <property type="match status" value="2"/>
</dbReference>
<reference evidence="6" key="2">
    <citation type="submission" date="2013-08" db="EMBL/GenBank/DDBJ databases">
        <title>Draft genome sequence of Anaerofustis stercorihominis (DSM 17244).</title>
        <authorList>
            <person name="Sudarsanam P."/>
            <person name="Ley R."/>
            <person name="Guruge J."/>
            <person name="Turnbaugh P.J."/>
            <person name="Mahowald M."/>
            <person name="Liep D."/>
            <person name="Gordon J."/>
        </authorList>
    </citation>
    <scope>NUCLEOTIDE SEQUENCE</scope>
    <source>
        <strain evidence="6">DSM 17244</strain>
    </source>
</reference>
<feature type="region of interest" description="Disordered" evidence="2">
    <location>
        <begin position="1683"/>
        <end position="1719"/>
    </location>
</feature>
<dbReference type="InterPro" id="IPR042229">
    <property type="entry name" value="Listeria/Bacterioides_rpt_sf"/>
</dbReference>
<dbReference type="Gene3D" id="2.60.40.10">
    <property type="entry name" value="Immunoglobulins"/>
    <property type="match status" value="1"/>
</dbReference>
<feature type="domain" description="YDG" evidence="5">
    <location>
        <begin position="681"/>
        <end position="779"/>
    </location>
</feature>
<feature type="transmembrane region" description="Helical" evidence="3">
    <location>
        <begin position="1725"/>
        <end position="1744"/>
    </location>
</feature>
<name>B1C949_9FIRM</name>
<proteinExistence type="predicted"/>
<dbReference type="InterPro" id="IPR013783">
    <property type="entry name" value="Ig-like_fold"/>
</dbReference>
<evidence type="ECO:0000256" key="3">
    <source>
        <dbReference type="SAM" id="Phobius"/>
    </source>
</evidence>
<evidence type="ECO:0000256" key="2">
    <source>
        <dbReference type="SAM" id="MobiDB-lite"/>
    </source>
</evidence>
<dbReference type="Gene3D" id="2.60.40.4270">
    <property type="entry name" value="Listeria-Bacteroides repeat domain"/>
    <property type="match status" value="2"/>
</dbReference>